<dbReference type="InterPro" id="IPR042885">
    <property type="entry name" value="HIPP47/16"/>
</dbReference>
<keyword evidence="3" id="KW-1185">Reference proteome</keyword>
<comment type="caution">
    <text evidence="2">The sequence shown here is derived from an EMBL/GenBank/DDBJ whole genome shotgun (WGS) entry which is preliminary data.</text>
</comment>
<dbReference type="OrthoDB" id="692882at2759"/>
<name>A0A9D5D9L4_9LILI</name>
<organism evidence="2 3">
    <name type="scientific">Dioscorea zingiberensis</name>
    <dbReference type="NCBI Taxonomy" id="325984"/>
    <lineage>
        <taxon>Eukaryota</taxon>
        <taxon>Viridiplantae</taxon>
        <taxon>Streptophyta</taxon>
        <taxon>Embryophyta</taxon>
        <taxon>Tracheophyta</taxon>
        <taxon>Spermatophyta</taxon>
        <taxon>Magnoliopsida</taxon>
        <taxon>Liliopsida</taxon>
        <taxon>Dioscoreales</taxon>
        <taxon>Dioscoreaceae</taxon>
        <taxon>Dioscorea</taxon>
    </lineage>
</organism>
<dbReference type="GO" id="GO:0046872">
    <property type="term" value="F:metal ion binding"/>
    <property type="evidence" value="ECO:0007669"/>
    <property type="project" value="InterPro"/>
</dbReference>
<dbReference type="InterPro" id="IPR006121">
    <property type="entry name" value="HMA_dom"/>
</dbReference>
<gene>
    <name evidence="2" type="ORF">J5N97_005303</name>
</gene>
<dbReference type="InterPro" id="IPR036163">
    <property type="entry name" value="HMA_dom_sf"/>
</dbReference>
<sequence>MKQKIVIKVNMECEKCRSKAMKLVASITGVESVALEGKDRDQLVVIGDGVDSINLTNILRKKVGHADLVTVNEVKKNVEKKEKEGEKKASVQPTVANPVTLYTGYPPTTLIVYEKPNDLNYTDSCSIL</sequence>
<protein>
    <recommendedName>
        <fullName evidence="1">HMA domain-containing protein</fullName>
    </recommendedName>
</protein>
<proteinExistence type="predicted"/>
<evidence type="ECO:0000259" key="1">
    <source>
        <dbReference type="PROSITE" id="PS50846"/>
    </source>
</evidence>
<dbReference type="SUPFAM" id="SSF55008">
    <property type="entry name" value="HMA, heavy metal-associated domain"/>
    <property type="match status" value="1"/>
</dbReference>
<dbReference type="Proteomes" id="UP001085076">
    <property type="component" value="Miscellaneous, Linkage group lg01"/>
</dbReference>
<dbReference type="EMBL" id="JAGGNH010000001">
    <property type="protein sequence ID" value="KAJ0986947.1"/>
    <property type="molecule type" value="Genomic_DNA"/>
</dbReference>
<dbReference type="Pfam" id="PF00403">
    <property type="entry name" value="HMA"/>
    <property type="match status" value="1"/>
</dbReference>
<dbReference type="PANTHER" id="PTHR46932:SF12">
    <property type="entry name" value="HEAVY METAL-ASSOCIATED ISOPRENYLATED PLANT PROTEIN 47"/>
    <property type="match status" value="1"/>
</dbReference>
<evidence type="ECO:0000313" key="3">
    <source>
        <dbReference type="Proteomes" id="UP001085076"/>
    </source>
</evidence>
<reference evidence="2" key="1">
    <citation type="submission" date="2021-03" db="EMBL/GenBank/DDBJ databases">
        <authorList>
            <person name="Li Z."/>
            <person name="Yang C."/>
        </authorList>
    </citation>
    <scope>NUCLEOTIDE SEQUENCE</scope>
    <source>
        <strain evidence="2">Dzin_1.0</strain>
        <tissue evidence="2">Leaf</tissue>
    </source>
</reference>
<evidence type="ECO:0000313" key="2">
    <source>
        <dbReference type="EMBL" id="KAJ0986947.1"/>
    </source>
</evidence>
<feature type="domain" description="HMA" evidence="1">
    <location>
        <begin position="2"/>
        <end position="71"/>
    </location>
</feature>
<accession>A0A9D5D9L4</accession>
<reference evidence="2" key="2">
    <citation type="journal article" date="2022" name="Hortic Res">
        <title>The genome of Dioscorea zingiberensis sheds light on the biosynthesis, origin and evolution of the medicinally important diosgenin saponins.</title>
        <authorList>
            <person name="Li Y."/>
            <person name="Tan C."/>
            <person name="Li Z."/>
            <person name="Guo J."/>
            <person name="Li S."/>
            <person name="Chen X."/>
            <person name="Wang C."/>
            <person name="Dai X."/>
            <person name="Yang H."/>
            <person name="Song W."/>
            <person name="Hou L."/>
            <person name="Xu J."/>
            <person name="Tong Z."/>
            <person name="Xu A."/>
            <person name="Yuan X."/>
            <person name="Wang W."/>
            <person name="Yang Q."/>
            <person name="Chen L."/>
            <person name="Sun Z."/>
            <person name="Wang K."/>
            <person name="Pan B."/>
            <person name="Chen J."/>
            <person name="Bao Y."/>
            <person name="Liu F."/>
            <person name="Qi X."/>
            <person name="Gang D.R."/>
            <person name="Wen J."/>
            <person name="Li J."/>
        </authorList>
    </citation>
    <scope>NUCLEOTIDE SEQUENCE</scope>
    <source>
        <strain evidence="2">Dzin_1.0</strain>
    </source>
</reference>
<dbReference type="PANTHER" id="PTHR46932">
    <property type="entry name" value="HEAVY METAL-ASSOCIATED ISOPRENYLATED PLANT PROTEIN 47"/>
    <property type="match status" value="1"/>
</dbReference>
<dbReference type="AlphaFoldDB" id="A0A9D5D9L4"/>
<dbReference type="Gene3D" id="3.30.70.100">
    <property type="match status" value="1"/>
</dbReference>
<dbReference type="PROSITE" id="PS50846">
    <property type="entry name" value="HMA_2"/>
    <property type="match status" value="1"/>
</dbReference>